<accession>A0A9D5CQJ5</accession>
<keyword evidence="2" id="KW-1185">Reference proteome</keyword>
<comment type="caution">
    <text evidence="1">The sequence shown here is derived from an EMBL/GenBank/DDBJ whole genome shotgun (WGS) entry which is preliminary data.</text>
</comment>
<dbReference type="EMBL" id="JAGGNH010000003">
    <property type="protein sequence ID" value="KAJ0977861.1"/>
    <property type="molecule type" value="Genomic_DNA"/>
</dbReference>
<evidence type="ECO:0000313" key="2">
    <source>
        <dbReference type="Proteomes" id="UP001085076"/>
    </source>
</evidence>
<dbReference type="SUPFAM" id="SSF47473">
    <property type="entry name" value="EF-hand"/>
    <property type="match status" value="1"/>
</dbReference>
<dbReference type="Proteomes" id="UP001085076">
    <property type="component" value="Miscellaneous, Linkage group lg03"/>
</dbReference>
<proteinExistence type="predicted"/>
<reference evidence="1" key="1">
    <citation type="submission" date="2021-03" db="EMBL/GenBank/DDBJ databases">
        <authorList>
            <person name="Li Z."/>
            <person name="Yang C."/>
        </authorList>
    </citation>
    <scope>NUCLEOTIDE SEQUENCE</scope>
    <source>
        <strain evidence="1">Dzin_1.0</strain>
        <tissue evidence="1">Leaf</tissue>
    </source>
</reference>
<dbReference type="OrthoDB" id="40902at2759"/>
<evidence type="ECO:0008006" key="3">
    <source>
        <dbReference type="Google" id="ProtNLM"/>
    </source>
</evidence>
<sequence>MEAKIQATEAKLETAQIGLIQRDKKINHFEELCSRSHRRVQEADVDENGTIHYIEFITATIHRHKLERDEHLYKAFQYFDKDNNGHAVLAALKRAASSQGYATPSLAKAALARLGQPKDLATSSRKPKWAARTTFSAAMDAAIRLPPPKPSKATAAKRDPILDAATAASI</sequence>
<gene>
    <name evidence="1" type="ORF">J5N97_013335</name>
</gene>
<name>A0A9D5CQJ5_9LILI</name>
<dbReference type="InterPro" id="IPR011992">
    <property type="entry name" value="EF-hand-dom_pair"/>
</dbReference>
<dbReference type="Gene3D" id="1.10.238.10">
    <property type="entry name" value="EF-hand"/>
    <property type="match status" value="2"/>
</dbReference>
<dbReference type="AlphaFoldDB" id="A0A9D5CQJ5"/>
<reference evidence="1" key="2">
    <citation type="journal article" date="2022" name="Hortic Res">
        <title>The genome of Dioscorea zingiberensis sheds light on the biosynthesis, origin and evolution of the medicinally important diosgenin saponins.</title>
        <authorList>
            <person name="Li Y."/>
            <person name="Tan C."/>
            <person name="Li Z."/>
            <person name="Guo J."/>
            <person name="Li S."/>
            <person name="Chen X."/>
            <person name="Wang C."/>
            <person name="Dai X."/>
            <person name="Yang H."/>
            <person name="Song W."/>
            <person name="Hou L."/>
            <person name="Xu J."/>
            <person name="Tong Z."/>
            <person name="Xu A."/>
            <person name="Yuan X."/>
            <person name="Wang W."/>
            <person name="Yang Q."/>
            <person name="Chen L."/>
            <person name="Sun Z."/>
            <person name="Wang K."/>
            <person name="Pan B."/>
            <person name="Chen J."/>
            <person name="Bao Y."/>
            <person name="Liu F."/>
            <person name="Qi X."/>
            <person name="Gang D.R."/>
            <person name="Wen J."/>
            <person name="Li J."/>
        </authorList>
    </citation>
    <scope>NUCLEOTIDE SEQUENCE</scope>
    <source>
        <strain evidence="1">Dzin_1.0</strain>
    </source>
</reference>
<organism evidence="1 2">
    <name type="scientific">Dioscorea zingiberensis</name>
    <dbReference type="NCBI Taxonomy" id="325984"/>
    <lineage>
        <taxon>Eukaryota</taxon>
        <taxon>Viridiplantae</taxon>
        <taxon>Streptophyta</taxon>
        <taxon>Embryophyta</taxon>
        <taxon>Tracheophyta</taxon>
        <taxon>Spermatophyta</taxon>
        <taxon>Magnoliopsida</taxon>
        <taxon>Liliopsida</taxon>
        <taxon>Dioscoreales</taxon>
        <taxon>Dioscoreaceae</taxon>
        <taxon>Dioscorea</taxon>
    </lineage>
</organism>
<protein>
    <recommendedName>
        <fullName evidence="3">Calmodulin</fullName>
    </recommendedName>
</protein>
<evidence type="ECO:0000313" key="1">
    <source>
        <dbReference type="EMBL" id="KAJ0977861.1"/>
    </source>
</evidence>